<accession>A0A1V3IQ52</accession>
<dbReference type="OrthoDB" id="9802617at2"/>
<reference evidence="1 2" key="1">
    <citation type="submission" date="2016-10" db="EMBL/GenBank/DDBJ databases">
        <title>Rodentibacter gen. nov. and new species.</title>
        <authorList>
            <person name="Christensen H."/>
        </authorList>
    </citation>
    <scope>NUCLEOTIDE SEQUENCE [LARGE SCALE GENOMIC DNA]</scope>
    <source>
        <strain evidence="1 2">CCUG17206</strain>
    </source>
</reference>
<dbReference type="EMBL" id="MLHJ01000018">
    <property type="protein sequence ID" value="OOF44367.1"/>
    <property type="molecule type" value="Genomic_DNA"/>
</dbReference>
<keyword evidence="2" id="KW-1185">Reference proteome</keyword>
<dbReference type="Pfam" id="PF19503">
    <property type="entry name" value="DUF6037"/>
    <property type="match status" value="1"/>
</dbReference>
<comment type="caution">
    <text evidence="1">The sequence shown here is derived from an EMBL/GenBank/DDBJ whole genome shotgun (WGS) entry which is preliminary data.</text>
</comment>
<organism evidence="1 2">
    <name type="scientific">Rodentibacter rarus</name>
    <dbReference type="NCBI Taxonomy" id="1908260"/>
    <lineage>
        <taxon>Bacteria</taxon>
        <taxon>Pseudomonadati</taxon>
        <taxon>Pseudomonadota</taxon>
        <taxon>Gammaproteobacteria</taxon>
        <taxon>Pasteurellales</taxon>
        <taxon>Pasteurellaceae</taxon>
        <taxon>Rodentibacter</taxon>
    </lineage>
</organism>
<sequence>MLDNLKLLKEDMVKKGWTICCLTFKYNNVNYIILVKRFVGQERRNNEYALVKLHFMKVNDLKDELIVEANSSGLIIDTKTLRTYFGIKYGDNLGEILRQFTNYLNSYIPREMPDPSEISETDKMTMVNSLSRSDSQDPNKIYCYEARRSRGKRSEFNSDKTKLLRPTLFEYFKNDETISFYYSKKSYKEESDEKILLNFAKRK</sequence>
<protein>
    <submittedName>
        <fullName evidence="1">Uncharacterized protein</fullName>
    </submittedName>
</protein>
<gene>
    <name evidence="1" type="ORF">BKK50_02825</name>
</gene>
<proteinExistence type="predicted"/>
<dbReference type="RefSeq" id="WP_077415132.1">
    <property type="nucleotide sequence ID" value="NZ_MLHI01000061.1"/>
</dbReference>
<dbReference type="Proteomes" id="UP000189433">
    <property type="component" value="Unassembled WGS sequence"/>
</dbReference>
<name>A0A1V3IQ52_9PAST</name>
<dbReference type="InterPro" id="IPR046100">
    <property type="entry name" value="DUF6037"/>
</dbReference>
<evidence type="ECO:0000313" key="2">
    <source>
        <dbReference type="Proteomes" id="UP000189433"/>
    </source>
</evidence>
<evidence type="ECO:0000313" key="1">
    <source>
        <dbReference type="EMBL" id="OOF44367.1"/>
    </source>
</evidence>
<dbReference type="AlphaFoldDB" id="A0A1V3IQ52"/>